<comment type="caution">
    <text evidence="4">The sequence shown here is derived from an EMBL/GenBank/DDBJ whole genome shotgun (WGS) entry which is preliminary data.</text>
</comment>
<dbReference type="Gene3D" id="3.30.40.10">
    <property type="entry name" value="Zinc/RING finger domain, C3HC4 (zinc finger)"/>
    <property type="match status" value="1"/>
</dbReference>
<dbReference type="PROSITE" id="PS50089">
    <property type="entry name" value="ZF_RING_2"/>
    <property type="match status" value="1"/>
</dbReference>
<dbReference type="CDD" id="cd03024">
    <property type="entry name" value="DsbA_FrnE"/>
    <property type="match status" value="1"/>
</dbReference>
<feature type="domain" description="RING-type" evidence="3">
    <location>
        <begin position="31"/>
        <end position="71"/>
    </location>
</feature>
<dbReference type="GO" id="GO:0008270">
    <property type="term" value="F:zinc ion binding"/>
    <property type="evidence" value="ECO:0007669"/>
    <property type="project" value="UniProtKB-KW"/>
</dbReference>
<dbReference type="PANTHER" id="PTHR13887">
    <property type="entry name" value="GLUTATHIONE S-TRANSFERASE KAPPA"/>
    <property type="match status" value="1"/>
</dbReference>
<keyword evidence="1" id="KW-0863">Zinc-finger</keyword>
<protein>
    <recommendedName>
        <fullName evidence="3">RING-type domain-containing protein</fullName>
    </recommendedName>
</protein>
<dbReference type="SUPFAM" id="SSF52833">
    <property type="entry name" value="Thioredoxin-like"/>
    <property type="match status" value="1"/>
</dbReference>
<gene>
    <name evidence="4" type="ORF">CCHLO57077_00000560</name>
</gene>
<dbReference type="Gene3D" id="3.40.30.10">
    <property type="entry name" value="Glutaredoxin"/>
    <property type="match status" value="1"/>
</dbReference>
<keyword evidence="1" id="KW-0479">Metal-binding</keyword>
<reference evidence="4" key="1">
    <citation type="submission" date="2023-01" db="EMBL/GenBank/DDBJ databases">
        <authorList>
            <person name="Piombo E."/>
        </authorList>
    </citation>
    <scope>NUCLEOTIDE SEQUENCE</scope>
</reference>
<dbReference type="InterPro" id="IPR013083">
    <property type="entry name" value="Znf_RING/FYVE/PHD"/>
</dbReference>
<dbReference type="InterPro" id="IPR036249">
    <property type="entry name" value="Thioredoxin-like_sf"/>
</dbReference>
<evidence type="ECO:0000256" key="2">
    <source>
        <dbReference type="SAM" id="MobiDB-lite"/>
    </source>
</evidence>
<feature type="compositionally biased region" description="Basic and acidic residues" evidence="2">
    <location>
        <begin position="230"/>
        <end position="240"/>
    </location>
</feature>
<feature type="region of interest" description="Disordered" evidence="2">
    <location>
        <begin position="311"/>
        <end position="331"/>
    </location>
</feature>
<proteinExistence type="predicted"/>
<accession>A0AA35Q6P4</accession>
<feature type="compositionally biased region" description="Basic and acidic residues" evidence="2">
    <location>
        <begin position="311"/>
        <end position="322"/>
    </location>
</feature>
<dbReference type="InterPro" id="IPR001841">
    <property type="entry name" value="Znf_RING"/>
</dbReference>
<dbReference type="AlphaFoldDB" id="A0AA35Q6P4"/>
<dbReference type="EMBL" id="CABFNP030001245">
    <property type="protein sequence ID" value="CAI6093495.1"/>
    <property type="molecule type" value="Genomic_DNA"/>
</dbReference>
<dbReference type="GO" id="GO:0016491">
    <property type="term" value="F:oxidoreductase activity"/>
    <property type="evidence" value="ECO:0007669"/>
    <property type="project" value="InterPro"/>
</dbReference>
<dbReference type="SMART" id="SM00184">
    <property type="entry name" value="RING"/>
    <property type="match status" value="1"/>
</dbReference>
<feature type="compositionally biased region" description="Low complexity" evidence="2">
    <location>
        <begin position="95"/>
        <end position="109"/>
    </location>
</feature>
<keyword evidence="1" id="KW-0862">Zinc</keyword>
<dbReference type="Proteomes" id="UP001160390">
    <property type="component" value="Unassembled WGS sequence"/>
</dbReference>
<keyword evidence="5" id="KW-1185">Reference proteome</keyword>
<dbReference type="Pfam" id="PF13639">
    <property type="entry name" value="zf-RING_2"/>
    <property type="match status" value="1"/>
</dbReference>
<dbReference type="Pfam" id="PF01323">
    <property type="entry name" value="DSBA"/>
    <property type="match status" value="1"/>
</dbReference>
<dbReference type="PANTHER" id="PTHR13887:SF41">
    <property type="entry name" value="THIOREDOXIN SUPERFAMILY PROTEIN"/>
    <property type="match status" value="1"/>
</dbReference>
<evidence type="ECO:0000259" key="3">
    <source>
        <dbReference type="PROSITE" id="PS50089"/>
    </source>
</evidence>
<evidence type="ECO:0000256" key="1">
    <source>
        <dbReference type="PROSITE-ProRule" id="PRU00175"/>
    </source>
</evidence>
<name>A0AA35Q6P4_9HYPO</name>
<feature type="compositionally biased region" description="Polar residues" evidence="2">
    <location>
        <begin position="209"/>
        <end position="229"/>
    </location>
</feature>
<dbReference type="InterPro" id="IPR001853">
    <property type="entry name" value="DSBA-like_thioredoxin_dom"/>
</dbReference>
<evidence type="ECO:0000313" key="4">
    <source>
        <dbReference type="EMBL" id="CAI6093495.1"/>
    </source>
</evidence>
<feature type="region of interest" description="Disordered" evidence="2">
    <location>
        <begin position="209"/>
        <end position="241"/>
    </location>
</feature>
<organism evidence="4 5">
    <name type="scientific">Clonostachys chloroleuca</name>
    <dbReference type="NCBI Taxonomy" id="1926264"/>
    <lineage>
        <taxon>Eukaryota</taxon>
        <taxon>Fungi</taxon>
        <taxon>Dikarya</taxon>
        <taxon>Ascomycota</taxon>
        <taxon>Pezizomycotina</taxon>
        <taxon>Sordariomycetes</taxon>
        <taxon>Hypocreomycetidae</taxon>
        <taxon>Hypocreales</taxon>
        <taxon>Bionectriaceae</taxon>
        <taxon>Clonostachys</taxon>
    </lineage>
</organism>
<dbReference type="SUPFAM" id="SSF57850">
    <property type="entry name" value="RING/U-box"/>
    <property type="match status" value="1"/>
</dbReference>
<evidence type="ECO:0000313" key="5">
    <source>
        <dbReference type="Proteomes" id="UP001160390"/>
    </source>
</evidence>
<sequence>MSDEADRQHRQTQGLVTINTVSTTDDNTAICVICCDPISDPSETQPCKHRHFDYLCIATWLFKDPRCPVCRAPVSSLTRDSTQEALSNFGDAKLPLHVSPPSTHPVSTSRWGRQPTPNAFRRPHARSSSAWGRSPLRSRNDFDRALSRRQAIYAHGRFSKHVGSNRLSRYRELTPRLFCEDEELVSRARMWIRRELQVFPFLRAQSTASPQDLDTSDRLSFTPSVGQNRPSDRQEGEATRSRRAQNAEFLLEYIIAILKSVDMMGSVGEAENMISDFLGRDNTRLFLHELRAWLRSPYTKLEDWDRAVQYHNEHQGRSERPESSAGRRRHPREEVDIAYKITKMAKINVKVISDSVCPFCYLGKTRLDRAIAQHQAASPADTVSVSWQAFYLNPNAPTKSLPLNEYLASRFGPDRIGPMHSHMKALGAQEGIDFTFKSRTGNTRDSHRLVKFGKAKDAEHKVVGEIMKMYFEQGGDITSHADLVAAAERAGLDGTEAKAWLDEGKGGKEVDEEVSKAYDMGIHGVPKFIVNDKYQIDGAQEFSVFADTLRKAAAQ</sequence>
<feature type="region of interest" description="Disordered" evidence="2">
    <location>
        <begin position="92"/>
        <end position="135"/>
    </location>
</feature>